<keyword evidence="1" id="KW-1133">Transmembrane helix</keyword>
<keyword evidence="1" id="KW-0472">Membrane</keyword>
<gene>
    <name evidence="2" type="ORF">ACFPJ6_17970</name>
</gene>
<keyword evidence="3" id="KW-1185">Reference proteome</keyword>
<accession>A0ABW0GWX8</accession>
<feature type="transmembrane region" description="Helical" evidence="1">
    <location>
        <begin position="26"/>
        <end position="45"/>
    </location>
</feature>
<evidence type="ECO:0000313" key="3">
    <source>
        <dbReference type="Proteomes" id="UP001596122"/>
    </source>
</evidence>
<protein>
    <submittedName>
        <fullName evidence="2">Uncharacterized protein</fullName>
    </submittedName>
</protein>
<evidence type="ECO:0000313" key="2">
    <source>
        <dbReference type="EMBL" id="MFC5382656.1"/>
    </source>
</evidence>
<dbReference type="EMBL" id="JBHSLD010000028">
    <property type="protein sequence ID" value="MFC5382656.1"/>
    <property type="molecule type" value="Genomic_DNA"/>
</dbReference>
<comment type="caution">
    <text evidence="2">The sequence shown here is derived from an EMBL/GenBank/DDBJ whole genome shotgun (WGS) entry which is preliminary data.</text>
</comment>
<dbReference type="RefSeq" id="WP_340270349.1">
    <property type="nucleotide sequence ID" value="NZ_JBBEOG010000006.1"/>
</dbReference>
<name>A0ABW0GWX8_9MICO</name>
<sequence>MKALLVVLLVLWLVVTLVGAVVEGLLWLLAIGLVLFLATAVWGWFKLRAVVQRD</sequence>
<dbReference type="Proteomes" id="UP001596122">
    <property type="component" value="Unassembled WGS sequence"/>
</dbReference>
<keyword evidence="1" id="KW-0812">Transmembrane</keyword>
<reference evidence="3" key="1">
    <citation type="journal article" date="2019" name="Int. J. Syst. Evol. Microbiol.">
        <title>The Global Catalogue of Microorganisms (GCM) 10K type strain sequencing project: providing services to taxonomists for standard genome sequencing and annotation.</title>
        <authorList>
            <consortium name="The Broad Institute Genomics Platform"/>
            <consortium name="The Broad Institute Genome Sequencing Center for Infectious Disease"/>
            <person name="Wu L."/>
            <person name="Ma J."/>
        </authorList>
    </citation>
    <scope>NUCLEOTIDE SEQUENCE [LARGE SCALE GENOMIC DNA]</scope>
    <source>
        <strain evidence="3">CCUG 43114</strain>
    </source>
</reference>
<evidence type="ECO:0000256" key="1">
    <source>
        <dbReference type="SAM" id="Phobius"/>
    </source>
</evidence>
<proteinExistence type="predicted"/>
<organism evidence="2 3">
    <name type="scientific">Aquipuribacter nitratireducens</name>
    <dbReference type="NCBI Taxonomy" id="650104"/>
    <lineage>
        <taxon>Bacteria</taxon>
        <taxon>Bacillati</taxon>
        <taxon>Actinomycetota</taxon>
        <taxon>Actinomycetes</taxon>
        <taxon>Micrococcales</taxon>
        <taxon>Intrasporangiaceae</taxon>
        <taxon>Aquipuribacter</taxon>
    </lineage>
</organism>